<dbReference type="GO" id="GO:0005739">
    <property type="term" value="C:mitochondrion"/>
    <property type="evidence" value="ECO:0007669"/>
    <property type="project" value="TreeGrafter"/>
</dbReference>
<dbReference type="Pfam" id="PF03725">
    <property type="entry name" value="RNase_PH_C"/>
    <property type="match status" value="1"/>
</dbReference>
<keyword evidence="6" id="KW-1185">Reference proteome</keyword>
<dbReference type="InterPro" id="IPR020568">
    <property type="entry name" value="Ribosomal_Su5_D2-typ_SF"/>
</dbReference>
<feature type="domain" description="Exoribonuclease phosphorolytic" evidence="2">
    <location>
        <begin position="48"/>
        <end position="118"/>
    </location>
</feature>
<feature type="domain" description="Polyribonucleotide nucleotidyltransferase RNA-binding" evidence="4">
    <location>
        <begin position="224"/>
        <end position="304"/>
    </location>
</feature>
<dbReference type="GO" id="GO:0000175">
    <property type="term" value="F:3'-5'-RNA exonuclease activity"/>
    <property type="evidence" value="ECO:0007669"/>
    <property type="project" value="TreeGrafter"/>
</dbReference>
<dbReference type="InterPro" id="IPR001247">
    <property type="entry name" value="ExoRNase_PH_dom1"/>
</dbReference>
<dbReference type="GO" id="GO:0004654">
    <property type="term" value="F:polyribonucleotide nucleotidyltransferase activity"/>
    <property type="evidence" value="ECO:0007669"/>
    <property type="project" value="InterPro"/>
</dbReference>
<dbReference type="Gene3D" id="1.10.10.400">
    <property type="entry name" value="Polyribonucleotide nucleotidyltransferase, RNA-binding domain"/>
    <property type="match status" value="1"/>
</dbReference>
<feature type="domain" description="Exoribonuclease phosphorolytic" evidence="3">
    <location>
        <begin position="128"/>
        <end position="192"/>
    </location>
</feature>
<dbReference type="EMBL" id="WIXP02000011">
    <property type="protein sequence ID" value="KAF6202642.1"/>
    <property type="molecule type" value="Genomic_DNA"/>
</dbReference>
<dbReference type="Pfam" id="PF01138">
    <property type="entry name" value="RNase_PH"/>
    <property type="match status" value="2"/>
</dbReference>
<protein>
    <submittedName>
        <fullName evidence="5">Uncharacterized protein</fullName>
    </submittedName>
</protein>
<dbReference type="SUPFAM" id="SSF55666">
    <property type="entry name" value="Ribonuclease PH domain 2-like"/>
    <property type="match status" value="1"/>
</dbReference>
<reference evidence="5" key="1">
    <citation type="journal article" date="2021" name="Mol. Ecol. Resour.">
        <title>Apolygus lucorum genome provides insights into omnivorousness and mesophyll feeding.</title>
        <authorList>
            <person name="Liu Y."/>
            <person name="Liu H."/>
            <person name="Wang H."/>
            <person name="Huang T."/>
            <person name="Liu B."/>
            <person name="Yang B."/>
            <person name="Yin L."/>
            <person name="Li B."/>
            <person name="Zhang Y."/>
            <person name="Zhang S."/>
            <person name="Jiang F."/>
            <person name="Zhang X."/>
            <person name="Ren Y."/>
            <person name="Wang B."/>
            <person name="Wang S."/>
            <person name="Lu Y."/>
            <person name="Wu K."/>
            <person name="Fan W."/>
            <person name="Wang G."/>
        </authorList>
    </citation>
    <scope>NUCLEOTIDE SEQUENCE</scope>
    <source>
        <strain evidence="5">12Hb</strain>
    </source>
</reference>
<name>A0A8S9X0V6_APOLU</name>
<dbReference type="AlphaFoldDB" id="A0A8S9X0V6"/>
<dbReference type="SUPFAM" id="SSF46915">
    <property type="entry name" value="Polynucleotide phosphorylase/guanosine pentaphosphate synthase (PNPase/GPSI), domain 3"/>
    <property type="match status" value="1"/>
</dbReference>
<dbReference type="InterPro" id="IPR036456">
    <property type="entry name" value="PNPase_PH_RNA-bd_sf"/>
</dbReference>
<dbReference type="GO" id="GO:0003723">
    <property type="term" value="F:RNA binding"/>
    <property type="evidence" value="ECO:0007669"/>
    <property type="project" value="UniProtKB-KW"/>
</dbReference>
<feature type="domain" description="Exoribonuclease phosphorolytic" evidence="2">
    <location>
        <begin position="307"/>
        <end position="422"/>
    </location>
</feature>
<organism evidence="5 6">
    <name type="scientific">Apolygus lucorum</name>
    <name type="common">Small green plant bug</name>
    <name type="synonym">Lygocoris lucorum</name>
    <dbReference type="NCBI Taxonomy" id="248454"/>
    <lineage>
        <taxon>Eukaryota</taxon>
        <taxon>Metazoa</taxon>
        <taxon>Ecdysozoa</taxon>
        <taxon>Arthropoda</taxon>
        <taxon>Hexapoda</taxon>
        <taxon>Insecta</taxon>
        <taxon>Pterygota</taxon>
        <taxon>Neoptera</taxon>
        <taxon>Paraneoptera</taxon>
        <taxon>Hemiptera</taxon>
        <taxon>Heteroptera</taxon>
        <taxon>Panheteroptera</taxon>
        <taxon>Cimicomorpha</taxon>
        <taxon>Miridae</taxon>
        <taxon>Mirini</taxon>
        <taxon>Apolygus</taxon>
    </lineage>
</organism>
<proteinExistence type="predicted"/>
<dbReference type="InterPro" id="IPR012162">
    <property type="entry name" value="PNPase"/>
</dbReference>
<dbReference type="InterPro" id="IPR027408">
    <property type="entry name" value="PNPase/RNase_PH_dom_sf"/>
</dbReference>
<dbReference type="PANTHER" id="PTHR11252">
    <property type="entry name" value="POLYRIBONUCLEOTIDE NUCLEOTIDYLTRANSFERASE"/>
    <property type="match status" value="1"/>
</dbReference>
<dbReference type="GO" id="GO:0000965">
    <property type="term" value="P:mitochondrial RNA 3'-end processing"/>
    <property type="evidence" value="ECO:0007669"/>
    <property type="project" value="TreeGrafter"/>
</dbReference>
<dbReference type="SUPFAM" id="SSF54211">
    <property type="entry name" value="Ribosomal protein S5 domain 2-like"/>
    <property type="match status" value="2"/>
</dbReference>
<evidence type="ECO:0000259" key="3">
    <source>
        <dbReference type="Pfam" id="PF03725"/>
    </source>
</evidence>
<evidence type="ECO:0000256" key="1">
    <source>
        <dbReference type="ARBA" id="ARBA00022884"/>
    </source>
</evidence>
<dbReference type="OrthoDB" id="437922at2759"/>
<evidence type="ECO:0000313" key="6">
    <source>
        <dbReference type="Proteomes" id="UP000466442"/>
    </source>
</evidence>
<dbReference type="InterPro" id="IPR015848">
    <property type="entry name" value="PNPase_PH_RNA-bd_bac/org-type"/>
</dbReference>
<evidence type="ECO:0000259" key="2">
    <source>
        <dbReference type="Pfam" id="PF01138"/>
    </source>
</evidence>
<comment type="caution">
    <text evidence="5">The sequence shown here is derived from an EMBL/GenBank/DDBJ whole genome shotgun (WGS) entry which is preliminary data.</text>
</comment>
<dbReference type="PANTHER" id="PTHR11252:SF0">
    <property type="entry name" value="POLYRIBONUCLEOTIDE NUCLEOTIDYLTRANSFERASE 1, MITOCHONDRIAL"/>
    <property type="match status" value="1"/>
</dbReference>
<gene>
    <name evidence="5" type="ORF">GE061_003041</name>
</gene>
<dbReference type="Pfam" id="PF03726">
    <property type="entry name" value="PNPase"/>
    <property type="match status" value="1"/>
</dbReference>
<evidence type="ECO:0000313" key="5">
    <source>
        <dbReference type="EMBL" id="KAF6202642.1"/>
    </source>
</evidence>
<dbReference type="GO" id="GO:0005829">
    <property type="term" value="C:cytosol"/>
    <property type="evidence" value="ECO:0007669"/>
    <property type="project" value="TreeGrafter"/>
</dbReference>
<dbReference type="InterPro" id="IPR015847">
    <property type="entry name" value="ExoRNase_PH_dom2"/>
</dbReference>
<accession>A0A8S9X0V6</accession>
<dbReference type="GO" id="GO:0000958">
    <property type="term" value="P:mitochondrial mRNA catabolic process"/>
    <property type="evidence" value="ECO:0007669"/>
    <property type="project" value="TreeGrafter"/>
</dbReference>
<dbReference type="Gene3D" id="3.30.230.70">
    <property type="entry name" value="GHMP Kinase, N-terminal domain"/>
    <property type="match status" value="3"/>
</dbReference>
<evidence type="ECO:0000259" key="4">
    <source>
        <dbReference type="Pfam" id="PF03726"/>
    </source>
</evidence>
<dbReference type="InterPro" id="IPR036345">
    <property type="entry name" value="ExoRNase_PH_dom2_sf"/>
</dbReference>
<keyword evidence="1" id="KW-0694">RNA-binding</keyword>
<dbReference type="Proteomes" id="UP000466442">
    <property type="component" value="Unassembled WGS sequence"/>
</dbReference>
<sequence>MLTRTYSNLRHRFLGGAIRKITRTLSTKDAESVNVSFANRADLQLSSTEFAQFADGCGLARLGDTSVMVTVVSKTKPSSSNFMPLTVDYRQKAAAAGRIPTNYHRRDSAPSEHEILTTLSLSDVPWNGPVGAVRVGMLGNELIVNPTRREMADSSLNLVVTAMNQNLVVMLESAAKNVLQQEFLKAIKFGVRECQKIIQAISQLQKHHSKPKRTFTALNLDESLMNGVRSLSEMRLKEIFQNTTHDKLSRDDAVKVLRNDVLEKMRAETENFNEYNAGEAFSTICKQIFRDLILDNEIRCDGRSLTQLRNISAKVDLFKPLHGSAFFQRGQTQVMCTVSLDSQNSVLHVDPISMLTSGLKEKNFFLHYEFPPFAVKEVGRIGPVQRREIGHGALAEKGIRPVVPSDYPFTIRLTSEVLQSNGWHKNR</sequence>